<reference evidence="3 4" key="1">
    <citation type="journal article" date="2015" name="Infect. Genet. Evol.">
        <title>Genomic sequences of six botulinum neurotoxin-producing strains representing three clostridial species illustrate the mobility and diversity of botulinum neurotoxin genes.</title>
        <authorList>
            <person name="Smith T.J."/>
            <person name="Hill K.K."/>
            <person name="Xie G."/>
            <person name="Foley B.T."/>
            <person name="Williamson C.H."/>
            <person name="Foster J.T."/>
            <person name="Johnson S.L."/>
            <person name="Chertkov O."/>
            <person name="Teshima H."/>
            <person name="Gibbons H.S."/>
            <person name="Johnsky L.A."/>
            <person name="Karavis M.A."/>
            <person name="Smith L.A."/>
        </authorList>
    </citation>
    <scope>NUCLEOTIDE SEQUENCE [LARGE SCALE GENOMIC DNA]</scope>
    <source>
        <strain evidence="3 4">CDC 2741</strain>
    </source>
</reference>
<accession>A0A0C1R3L9</accession>
<name>A0A0C1R3L9_9CLOT</name>
<dbReference type="RefSeq" id="WP_052267945.1">
    <property type="nucleotide sequence ID" value="NZ_AYSO01000012.1"/>
</dbReference>
<comment type="caution">
    <text evidence="3">The sequence shown here is derived from an EMBL/GenBank/DDBJ whole genome shotgun (WGS) entry which is preliminary data.</text>
</comment>
<dbReference type="OrthoDB" id="9783680at2"/>
<evidence type="ECO:0000256" key="1">
    <source>
        <dbReference type="SAM" id="MobiDB-lite"/>
    </source>
</evidence>
<dbReference type="Proteomes" id="UP000031366">
    <property type="component" value="Unassembled WGS sequence"/>
</dbReference>
<organism evidence="3 4">
    <name type="scientific">Clostridium argentinense CDC 2741</name>
    <dbReference type="NCBI Taxonomy" id="1418104"/>
    <lineage>
        <taxon>Bacteria</taxon>
        <taxon>Bacillati</taxon>
        <taxon>Bacillota</taxon>
        <taxon>Clostridia</taxon>
        <taxon>Eubacteriales</taxon>
        <taxon>Clostridiaceae</taxon>
        <taxon>Clostridium</taxon>
    </lineage>
</organism>
<gene>
    <name evidence="3" type="ORF">U732_3916</name>
</gene>
<dbReference type="AlphaFoldDB" id="A0A0C1R3L9"/>
<keyword evidence="2" id="KW-0812">Transmembrane</keyword>
<feature type="compositionally biased region" description="Basic and acidic residues" evidence="1">
    <location>
        <begin position="118"/>
        <end position="170"/>
    </location>
</feature>
<feature type="transmembrane region" description="Helical" evidence="2">
    <location>
        <begin position="7"/>
        <end position="23"/>
    </location>
</feature>
<keyword evidence="2" id="KW-1133">Transmembrane helix</keyword>
<feature type="region of interest" description="Disordered" evidence="1">
    <location>
        <begin position="118"/>
        <end position="171"/>
    </location>
</feature>
<keyword evidence="4" id="KW-1185">Reference proteome</keyword>
<dbReference type="EMBL" id="AYSO01000012">
    <property type="protein sequence ID" value="KIE48132.1"/>
    <property type="molecule type" value="Genomic_DNA"/>
</dbReference>
<evidence type="ECO:0000256" key="2">
    <source>
        <dbReference type="SAM" id="Phobius"/>
    </source>
</evidence>
<evidence type="ECO:0000313" key="3">
    <source>
        <dbReference type="EMBL" id="KIE48132.1"/>
    </source>
</evidence>
<keyword evidence="2" id="KW-0472">Membrane</keyword>
<proteinExistence type="predicted"/>
<sequence>MRNNSTLTGFMTFFIILTISIIISPKFAWSLLIIVPLAYLIFLFKKSNKFKSRNIIIKGIISAFLLCTVLTGIGGIAAEFETSNESTKKIQQITSNKNYVSTTEKLLEENLKDEKEEAKKIAADKAKQEEQHKKEAEQKAQKVKEDQARKEAEEKAKRDAEEKKQLEESIKNNNVSENSNIIESEVELESQIVNDDISVVVYITKTGKKYHSDWCRYLSKSKIETTLENAMNSGYTPCSKCGPPQ</sequence>
<dbReference type="STRING" id="29341.RSJ17_11540"/>
<feature type="transmembrane region" description="Helical" evidence="2">
    <location>
        <begin position="29"/>
        <end position="44"/>
    </location>
</feature>
<evidence type="ECO:0000313" key="4">
    <source>
        <dbReference type="Proteomes" id="UP000031366"/>
    </source>
</evidence>
<protein>
    <submittedName>
        <fullName evidence="3">Uncharacterized protein</fullName>
    </submittedName>
</protein>
<feature type="transmembrane region" description="Helical" evidence="2">
    <location>
        <begin position="56"/>
        <end position="78"/>
    </location>
</feature>